<dbReference type="EMBL" id="JBHUIV010000002">
    <property type="protein sequence ID" value="MFD2199979.1"/>
    <property type="molecule type" value="Genomic_DNA"/>
</dbReference>
<organism evidence="2 3">
    <name type="scientific">Shivajiella indica</name>
    <dbReference type="NCBI Taxonomy" id="872115"/>
    <lineage>
        <taxon>Bacteria</taxon>
        <taxon>Pseudomonadati</taxon>
        <taxon>Bacteroidota</taxon>
        <taxon>Cytophagia</taxon>
        <taxon>Cytophagales</taxon>
        <taxon>Cyclobacteriaceae</taxon>
        <taxon>Shivajiella</taxon>
    </lineage>
</organism>
<dbReference type="RefSeq" id="WP_380799501.1">
    <property type="nucleotide sequence ID" value="NZ_JBHUIV010000002.1"/>
</dbReference>
<evidence type="ECO:0000313" key="3">
    <source>
        <dbReference type="Proteomes" id="UP001597414"/>
    </source>
</evidence>
<name>A0ABW5B3W5_9BACT</name>
<gene>
    <name evidence="2" type="ORF">ACFSKV_00270</name>
</gene>
<dbReference type="Proteomes" id="UP001597414">
    <property type="component" value="Unassembled WGS sequence"/>
</dbReference>
<evidence type="ECO:0008006" key="4">
    <source>
        <dbReference type="Google" id="ProtNLM"/>
    </source>
</evidence>
<dbReference type="SUPFAM" id="SSF53187">
    <property type="entry name" value="Zn-dependent exopeptidases"/>
    <property type="match status" value="1"/>
</dbReference>
<evidence type="ECO:0000313" key="2">
    <source>
        <dbReference type="EMBL" id="MFD2199979.1"/>
    </source>
</evidence>
<evidence type="ECO:0000256" key="1">
    <source>
        <dbReference type="SAM" id="SignalP"/>
    </source>
</evidence>
<comment type="caution">
    <text evidence="2">The sequence shown here is derived from an EMBL/GenBank/DDBJ whole genome shotgun (WGS) entry which is preliminary data.</text>
</comment>
<keyword evidence="3" id="KW-1185">Reference proteome</keyword>
<proteinExistence type="predicted"/>
<sequence length="577" mass="67413">MKNLTLLFFPLIICFSLKAQDLYETQFELTGGNQSPNYDEVIAYFQKIADDFEEVSMIEMGMTDSGFPLHVILYDKNRDFDPKKWHENDRLVLFINNGIHPGEPDGIDASMMLLRDMVLDKIEVPNDLALAIIPVYNIGGHLNRGSYSRVNQNGPEEYGFRGNARNFDLNRDFIKADTKNSRSFQLIFNWLKPQIFIDTHVSNGADYQHVMTLISTQHHRLGGELGQYLDTQLNHLLYKKMKEKNFPMVPYVNAWGRKPEDGWGQFKDSGRYSSGYAALFSTLSFMPETHMLKPYDQRVKSTYQLFLTFFDVITQDGKKIIELAKIDRESQKERSYFSLNHTLDRNQHKLIEYMGYESGQKPSEVSGHPRLFYDRDKPFIKEVKFFDTYAEGVAIEKPKAYIIPQGWYPVIENLQRNGVRLNALKNDTTIIVSQYHIVDFQTSQRPYEGHYLHSNVKVEKSKATINFREGDWIVPMDQEKNRYIVEVLEPESEDSFFAWNFFDTILQAKEGYSAYVFEDLASEFLKQNPEIREALEQAKSQNPELANSGPAQLRWVYEHSPWKEKEHNRYPVFRLEK</sequence>
<accession>A0ABW5B3W5</accession>
<reference evidence="3" key="1">
    <citation type="journal article" date="2019" name="Int. J. Syst. Evol. Microbiol.">
        <title>The Global Catalogue of Microorganisms (GCM) 10K type strain sequencing project: providing services to taxonomists for standard genome sequencing and annotation.</title>
        <authorList>
            <consortium name="The Broad Institute Genomics Platform"/>
            <consortium name="The Broad Institute Genome Sequencing Center for Infectious Disease"/>
            <person name="Wu L."/>
            <person name="Ma J."/>
        </authorList>
    </citation>
    <scope>NUCLEOTIDE SEQUENCE [LARGE SCALE GENOMIC DNA]</scope>
    <source>
        <strain evidence="3">KCTC 19812</strain>
    </source>
</reference>
<feature type="signal peptide" evidence="1">
    <location>
        <begin position="1"/>
        <end position="19"/>
    </location>
</feature>
<protein>
    <recommendedName>
        <fullName evidence="4">Peptidase M14 carboxypeptidase A domain-containing protein</fullName>
    </recommendedName>
</protein>
<dbReference type="Gene3D" id="3.40.630.10">
    <property type="entry name" value="Zn peptidases"/>
    <property type="match status" value="1"/>
</dbReference>
<keyword evidence="1" id="KW-0732">Signal</keyword>
<feature type="chain" id="PRO_5046126321" description="Peptidase M14 carboxypeptidase A domain-containing protein" evidence="1">
    <location>
        <begin position="20"/>
        <end position="577"/>
    </location>
</feature>